<feature type="transmembrane region" description="Helical" evidence="1">
    <location>
        <begin position="107"/>
        <end position="130"/>
    </location>
</feature>
<dbReference type="Proteomes" id="UP000308530">
    <property type="component" value="Chromosome"/>
</dbReference>
<proteinExistence type="predicted"/>
<feature type="transmembrane region" description="Helical" evidence="1">
    <location>
        <begin position="79"/>
        <end position="101"/>
    </location>
</feature>
<protein>
    <submittedName>
        <fullName evidence="2">Uncharacterized protein</fullName>
    </submittedName>
</protein>
<dbReference type="RefSeq" id="WP_171033641.1">
    <property type="nucleotide sequence ID" value="NZ_CP058350.1"/>
</dbReference>
<evidence type="ECO:0000256" key="1">
    <source>
        <dbReference type="SAM" id="Phobius"/>
    </source>
</evidence>
<gene>
    <name evidence="2" type="ORF">FE840_005860</name>
</gene>
<name>A0ABX6QKT6_9HYPH</name>
<dbReference type="EMBL" id="CP058350">
    <property type="protein sequence ID" value="QLF69099.1"/>
    <property type="molecule type" value="Genomic_DNA"/>
</dbReference>
<evidence type="ECO:0000313" key="2">
    <source>
        <dbReference type="EMBL" id="QLF69099.1"/>
    </source>
</evidence>
<keyword evidence="1" id="KW-0812">Transmembrane</keyword>
<keyword evidence="3" id="KW-1185">Reference proteome</keyword>
<keyword evidence="1" id="KW-0472">Membrane</keyword>
<reference evidence="2 3" key="1">
    <citation type="submission" date="2020-06" db="EMBL/GenBank/DDBJ databases">
        <title>Genome sequence of Rhizobium sp strain ADMK78.</title>
        <authorList>
            <person name="Rahi P."/>
        </authorList>
    </citation>
    <scope>NUCLEOTIDE SEQUENCE [LARGE SCALE GENOMIC DNA]</scope>
    <source>
        <strain evidence="2 3">ADMK78</strain>
    </source>
</reference>
<evidence type="ECO:0000313" key="3">
    <source>
        <dbReference type="Proteomes" id="UP000308530"/>
    </source>
</evidence>
<sequence>MRTSTLGFIHRSGGYLTGGRSLPTSCSKLQQGRWRFGRKPARLDPMVDHIIDHFDSYAAIYVLAQLTALWWMRGWWRAAALVPLVPMVAVVALVIAASGSGGNVTPVLLFFLLPPALIYILVLHMVVFIVRWRSRPG</sequence>
<organism evidence="2 3">
    <name type="scientific">Peteryoungia desertarenae</name>
    <dbReference type="NCBI Taxonomy" id="1813451"/>
    <lineage>
        <taxon>Bacteria</taxon>
        <taxon>Pseudomonadati</taxon>
        <taxon>Pseudomonadota</taxon>
        <taxon>Alphaproteobacteria</taxon>
        <taxon>Hyphomicrobiales</taxon>
        <taxon>Rhizobiaceae</taxon>
        <taxon>Peteryoungia</taxon>
    </lineage>
</organism>
<accession>A0ABX6QKT6</accession>
<keyword evidence="1" id="KW-1133">Transmembrane helix</keyword>